<name>A0A1N7KPY4_9BACL</name>
<dbReference type="RefSeq" id="WP_076524121.1">
    <property type="nucleotide sequence ID" value="NZ_CP048103.1"/>
</dbReference>
<dbReference type="Pfam" id="PF00005">
    <property type="entry name" value="ABC_tran"/>
    <property type="match status" value="1"/>
</dbReference>
<dbReference type="EMBL" id="FTOD01000003">
    <property type="protein sequence ID" value="SIS63648.1"/>
    <property type="molecule type" value="Genomic_DNA"/>
</dbReference>
<dbReference type="AlphaFoldDB" id="A0A1N7KPY4"/>
<dbReference type="GO" id="GO:0098796">
    <property type="term" value="C:membrane protein complex"/>
    <property type="evidence" value="ECO:0007669"/>
    <property type="project" value="UniProtKB-ARBA"/>
</dbReference>
<dbReference type="GO" id="GO:0005524">
    <property type="term" value="F:ATP binding"/>
    <property type="evidence" value="ECO:0007669"/>
    <property type="project" value="UniProtKB-KW"/>
</dbReference>
<keyword evidence="3 5" id="KW-0067">ATP-binding</keyword>
<dbReference type="FunFam" id="3.40.50.300:FF:000032">
    <property type="entry name" value="Export ABC transporter ATP-binding protein"/>
    <property type="match status" value="1"/>
</dbReference>
<dbReference type="PANTHER" id="PTHR24220">
    <property type="entry name" value="IMPORT ATP-BINDING PROTEIN"/>
    <property type="match status" value="1"/>
</dbReference>
<evidence type="ECO:0000259" key="4">
    <source>
        <dbReference type="PROSITE" id="PS50893"/>
    </source>
</evidence>
<dbReference type="InterPro" id="IPR003439">
    <property type="entry name" value="ABC_transporter-like_ATP-bd"/>
</dbReference>
<protein>
    <submittedName>
        <fullName evidence="5">Putative ABC transport system ATP-binding protein</fullName>
    </submittedName>
</protein>
<dbReference type="GO" id="GO:0016887">
    <property type="term" value="F:ATP hydrolysis activity"/>
    <property type="evidence" value="ECO:0007669"/>
    <property type="project" value="InterPro"/>
</dbReference>
<dbReference type="SUPFAM" id="SSF52540">
    <property type="entry name" value="P-loop containing nucleoside triphosphate hydrolases"/>
    <property type="match status" value="1"/>
</dbReference>
<dbReference type="PANTHER" id="PTHR24220:SF86">
    <property type="entry name" value="ABC TRANSPORTER ABCH.1"/>
    <property type="match status" value="1"/>
</dbReference>
<dbReference type="PROSITE" id="PS50893">
    <property type="entry name" value="ABC_TRANSPORTER_2"/>
    <property type="match status" value="1"/>
</dbReference>
<keyword evidence="6" id="KW-1185">Reference proteome</keyword>
<feature type="domain" description="ABC transporter" evidence="4">
    <location>
        <begin position="2"/>
        <end position="231"/>
    </location>
</feature>
<dbReference type="GO" id="GO:0005886">
    <property type="term" value="C:plasma membrane"/>
    <property type="evidence" value="ECO:0007669"/>
    <property type="project" value="TreeGrafter"/>
</dbReference>
<dbReference type="GO" id="GO:0022857">
    <property type="term" value="F:transmembrane transporter activity"/>
    <property type="evidence" value="ECO:0007669"/>
    <property type="project" value="TreeGrafter"/>
</dbReference>
<evidence type="ECO:0000256" key="1">
    <source>
        <dbReference type="ARBA" id="ARBA00022448"/>
    </source>
</evidence>
<dbReference type="CDD" id="cd03255">
    <property type="entry name" value="ABC_MJ0796_LolCDE_FtsE"/>
    <property type="match status" value="1"/>
</dbReference>
<evidence type="ECO:0000256" key="2">
    <source>
        <dbReference type="ARBA" id="ARBA00022741"/>
    </source>
</evidence>
<dbReference type="SMART" id="SM00382">
    <property type="entry name" value="AAA"/>
    <property type="match status" value="1"/>
</dbReference>
<accession>A0A1N7KPY4</accession>
<gene>
    <name evidence="5" type="ORF">SAMN05421790_103204</name>
</gene>
<evidence type="ECO:0000313" key="5">
    <source>
        <dbReference type="EMBL" id="SIS63648.1"/>
    </source>
</evidence>
<dbReference type="InterPro" id="IPR027417">
    <property type="entry name" value="P-loop_NTPase"/>
</dbReference>
<organism evidence="5 6">
    <name type="scientific">Kroppenstedtia eburnea</name>
    <dbReference type="NCBI Taxonomy" id="714067"/>
    <lineage>
        <taxon>Bacteria</taxon>
        <taxon>Bacillati</taxon>
        <taxon>Bacillota</taxon>
        <taxon>Bacilli</taxon>
        <taxon>Bacillales</taxon>
        <taxon>Thermoactinomycetaceae</taxon>
        <taxon>Kroppenstedtia</taxon>
    </lineage>
</organism>
<dbReference type="PROSITE" id="PS00211">
    <property type="entry name" value="ABC_TRANSPORTER_1"/>
    <property type="match status" value="1"/>
</dbReference>
<dbReference type="OrthoDB" id="9791546at2"/>
<evidence type="ECO:0000313" key="6">
    <source>
        <dbReference type="Proteomes" id="UP000186795"/>
    </source>
</evidence>
<dbReference type="InterPro" id="IPR017911">
    <property type="entry name" value="MacB-like_ATP-bd"/>
</dbReference>
<proteinExistence type="predicted"/>
<dbReference type="Gene3D" id="3.40.50.300">
    <property type="entry name" value="P-loop containing nucleotide triphosphate hydrolases"/>
    <property type="match status" value="1"/>
</dbReference>
<dbReference type="InterPro" id="IPR015854">
    <property type="entry name" value="ABC_transpr_LolD-like"/>
</dbReference>
<evidence type="ECO:0000256" key="3">
    <source>
        <dbReference type="ARBA" id="ARBA00022840"/>
    </source>
</evidence>
<reference evidence="6" key="1">
    <citation type="submission" date="2017-01" db="EMBL/GenBank/DDBJ databases">
        <authorList>
            <person name="Varghese N."/>
            <person name="Submissions S."/>
        </authorList>
    </citation>
    <scope>NUCLEOTIDE SEQUENCE [LARGE SCALE GENOMIC DNA]</scope>
    <source>
        <strain evidence="6">DSM 45196</strain>
    </source>
</reference>
<keyword evidence="1" id="KW-0813">Transport</keyword>
<dbReference type="Proteomes" id="UP000186795">
    <property type="component" value="Unassembled WGS sequence"/>
</dbReference>
<dbReference type="InterPro" id="IPR003593">
    <property type="entry name" value="AAA+_ATPase"/>
</dbReference>
<sequence length="232" mass="25570">MIRLEGIEKTYQTGEVAVPVLKDISLTIEAGEYVSIMGPSGSGKSTLMNLIGCLDQPTAGSYWLNGKQVSEADETVLAQIRNQWIGFVFQHFQLLPRMSAQKNVALPLVYAGLSKTERERRAREALTKVGLGDRRHHRPSELSGGQQQRVAIARALVNEPHLLLADEPTGALDTASGARVLDLFDELHREGRTVVVITHDPEVAQRAQRQVVIRDGRIIGDSFQSRGKEGVR</sequence>
<keyword evidence="2" id="KW-0547">Nucleotide-binding</keyword>
<dbReference type="InterPro" id="IPR017871">
    <property type="entry name" value="ABC_transporter-like_CS"/>
</dbReference>